<keyword evidence="10" id="KW-1185">Reference proteome</keyword>
<dbReference type="GO" id="GO:0016301">
    <property type="term" value="F:kinase activity"/>
    <property type="evidence" value="ECO:0007669"/>
    <property type="project" value="UniProtKB-KW"/>
</dbReference>
<evidence type="ECO:0000313" key="9">
    <source>
        <dbReference type="EMBL" id="BDZ76808.1"/>
    </source>
</evidence>
<dbReference type="InterPro" id="IPR036097">
    <property type="entry name" value="HisK_dim/P_sf"/>
</dbReference>
<dbReference type="InterPro" id="IPR003661">
    <property type="entry name" value="HisK_dim/P_dom"/>
</dbReference>
<dbReference type="SUPFAM" id="SSF55874">
    <property type="entry name" value="ATPase domain of HSP90 chaperone/DNA topoisomerase II/histidine kinase"/>
    <property type="match status" value="1"/>
</dbReference>
<evidence type="ECO:0000256" key="2">
    <source>
        <dbReference type="ARBA" id="ARBA00004370"/>
    </source>
</evidence>
<evidence type="ECO:0000256" key="5">
    <source>
        <dbReference type="ARBA" id="ARBA00022679"/>
    </source>
</evidence>
<dbReference type="Proteomes" id="UP001305815">
    <property type="component" value="Chromosome"/>
</dbReference>
<keyword evidence="5" id="KW-0808">Transferase</keyword>
<protein>
    <recommendedName>
        <fullName evidence="3">histidine kinase</fullName>
        <ecNumber evidence="3">2.7.13.3</ecNumber>
    </recommendedName>
</protein>
<dbReference type="InterPro" id="IPR005467">
    <property type="entry name" value="His_kinase_dom"/>
</dbReference>
<feature type="domain" description="Histidine kinase" evidence="8">
    <location>
        <begin position="91"/>
        <end position="283"/>
    </location>
</feature>
<evidence type="ECO:0000256" key="7">
    <source>
        <dbReference type="ARBA" id="ARBA00023012"/>
    </source>
</evidence>
<dbReference type="CDD" id="cd00082">
    <property type="entry name" value="HisKA"/>
    <property type="match status" value="1"/>
</dbReference>
<dbReference type="Gene3D" id="1.10.287.130">
    <property type="match status" value="1"/>
</dbReference>
<evidence type="ECO:0000313" key="10">
    <source>
        <dbReference type="Proteomes" id="UP001305815"/>
    </source>
</evidence>
<dbReference type="InterPro" id="IPR003594">
    <property type="entry name" value="HATPase_dom"/>
</dbReference>
<sequence>MMLVGSICIVLICICAALGIKIFLMRKAADEIRCQMKERLTEDTNVGIDISSGDKKMRALAEDLDRQVKYLRKERLRYELGDTELKTAVTNISHDLRTPLTALSGYMQFLDREEVSPEVREALDIMKNRIRAMTKLTEELFQYSVIVSAEKYQEREKVDIGEVLAESLAGFYAVLKEKEIEPFISMPEEAVVKIANRDALLRVFGNIINNAVKYSDGDLRIVLHKDGNLQFANHASKLDEVEAGKLFERFYTVENGRESTGLGLSIAKTLCERMGISIHAKKEKEWFIIEMEWRIFGLKTGE</sequence>
<keyword evidence="4" id="KW-0597">Phosphoprotein</keyword>
<dbReference type="RefSeq" id="WP_316266394.1">
    <property type="nucleotide sequence ID" value="NZ_AP027742.1"/>
</dbReference>
<gene>
    <name evidence="9" type="ORF">Lac1_09910</name>
</gene>
<evidence type="ECO:0000256" key="6">
    <source>
        <dbReference type="ARBA" id="ARBA00022777"/>
    </source>
</evidence>
<dbReference type="Pfam" id="PF00512">
    <property type="entry name" value="HisKA"/>
    <property type="match status" value="1"/>
</dbReference>
<evidence type="ECO:0000259" key="8">
    <source>
        <dbReference type="PROSITE" id="PS50109"/>
    </source>
</evidence>
<dbReference type="EC" id="2.7.13.3" evidence="3"/>
<evidence type="ECO:0000256" key="1">
    <source>
        <dbReference type="ARBA" id="ARBA00000085"/>
    </source>
</evidence>
<comment type="subcellular location">
    <subcellularLocation>
        <location evidence="2">Membrane</location>
    </subcellularLocation>
</comment>
<proteinExistence type="predicted"/>
<dbReference type="SMART" id="SM00387">
    <property type="entry name" value="HATPase_c"/>
    <property type="match status" value="1"/>
</dbReference>
<dbReference type="PANTHER" id="PTHR45453">
    <property type="entry name" value="PHOSPHATE REGULON SENSOR PROTEIN PHOR"/>
    <property type="match status" value="1"/>
</dbReference>
<name>A0ABM8I9M2_9FIRM</name>
<dbReference type="EMBL" id="AP027742">
    <property type="protein sequence ID" value="BDZ76808.1"/>
    <property type="molecule type" value="Genomic_DNA"/>
</dbReference>
<dbReference type="SUPFAM" id="SSF47384">
    <property type="entry name" value="Homodimeric domain of signal transducing histidine kinase"/>
    <property type="match status" value="1"/>
</dbReference>
<evidence type="ECO:0000256" key="3">
    <source>
        <dbReference type="ARBA" id="ARBA00012438"/>
    </source>
</evidence>
<dbReference type="PROSITE" id="PS50109">
    <property type="entry name" value="HIS_KIN"/>
    <property type="match status" value="1"/>
</dbReference>
<evidence type="ECO:0000256" key="4">
    <source>
        <dbReference type="ARBA" id="ARBA00022553"/>
    </source>
</evidence>
<dbReference type="Pfam" id="PF02518">
    <property type="entry name" value="HATPase_c"/>
    <property type="match status" value="1"/>
</dbReference>
<dbReference type="Gene3D" id="3.30.565.10">
    <property type="entry name" value="Histidine kinase-like ATPase, C-terminal domain"/>
    <property type="match status" value="1"/>
</dbReference>
<dbReference type="SMART" id="SM00388">
    <property type="entry name" value="HisKA"/>
    <property type="match status" value="1"/>
</dbReference>
<organism evidence="9 10">
    <name type="scientific">Claveliimonas bilis</name>
    <dbReference type="NCBI Taxonomy" id="3028070"/>
    <lineage>
        <taxon>Bacteria</taxon>
        <taxon>Bacillati</taxon>
        <taxon>Bacillota</taxon>
        <taxon>Clostridia</taxon>
        <taxon>Lachnospirales</taxon>
        <taxon>Lachnospiraceae</taxon>
        <taxon>Claveliimonas</taxon>
    </lineage>
</organism>
<dbReference type="InterPro" id="IPR050351">
    <property type="entry name" value="BphY/WalK/GraS-like"/>
</dbReference>
<keyword evidence="7" id="KW-0902">Two-component regulatory system</keyword>
<dbReference type="PANTHER" id="PTHR45453:SF1">
    <property type="entry name" value="PHOSPHATE REGULON SENSOR PROTEIN PHOR"/>
    <property type="match status" value="1"/>
</dbReference>
<reference evidence="10" key="1">
    <citation type="journal article" date="2023" name="Int. J. Syst. Evol. Microbiol.">
        <title>Claveliimonas bilis gen. nov., sp. nov., deoxycholic acid-producing bacteria isolated from human faeces, and reclassification of Sellimonas monacensis Zenner et al. 2021 as Claveliimonas monacensis comb. nov.</title>
        <authorList>
            <person name="Hisatomi A."/>
            <person name="Kastawa N.W.E.P.G."/>
            <person name="Song I."/>
            <person name="Ohkuma M."/>
            <person name="Fukiya S."/>
            <person name="Sakamoto M."/>
        </authorList>
    </citation>
    <scope>NUCLEOTIDE SEQUENCE [LARGE SCALE GENOMIC DNA]</scope>
    <source>
        <strain evidence="10">12BBH14</strain>
    </source>
</reference>
<keyword evidence="6 9" id="KW-0418">Kinase</keyword>
<comment type="catalytic activity">
    <reaction evidence="1">
        <text>ATP + protein L-histidine = ADP + protein N-phospho-L-histidine.</text>
        <dbReference type="EC" id="2.7.13.3"/>
    </reaction>
</comment>
<dbReference type="InterPro" id="IPR036890">
    <property type="entry name" value="HATPase_C_sf"/>
</dbReference>
<accession>A0ABM8I9M2</accession>